<keyword evidence="1" id="KW-0472">Membrane</keyword>
<evidence type="ECO:0000313" key="3">
    <source>
        <dbReference type="Proteomes" id="UP001159405"/>
    </source>
</evidence>
<organism evidence="2 3">
    <name type="scientific">Porites lobata</name>
    <dbReference type="NCBI Taxonomy" id="104759"/>
    <lineage>
        <taxon>Eukaryota</taxon>
        <taxon>Metazoa</taxon>
        <taxon>Cnidaria</taxon>
        <taxon>Anthozoa</taxon>
        <taxon>Hexacorallia</taxon>
        <taxon>Scleractinia</taxon>
        <taxon>Fungiina</taxon>
        <taxon>Poritidae</taxon>
        <taxon>Porites</taxon>
    </lineage>
</organism>
<proteinExistence type="predicted"/>
<evidence type="ECO:0000256" key="1">
    <source>
        <dbReference type="SAM" id="Phobius"/>
    </source>
</evidence>
<dbReference type="EMBL" id="CALNXK010000068">
    <property type="protein sequence ID" value="CAH3142258.1"/>
    <property type="molecule type" value="Genomic_DNA"/>
</dbReference>
<name>A0ABN8PEZ6_9CNID</name>
<keyword evidence="1" id="KW-1133">Transmembrane helix</keyword>
<dbReference type="Proteomes" id="UP001159405">
    <property type="component" value="Unassembled WGS sequence"/>
</dbReference>
<keyword evidence="3" id="KW-1185">Reference proteome</keyword>
<sequence>MFVWAMLLGEEIDQGVHVDKSQTLLDDFAQSLPTMYSEKAMTMKVHELRLHITLFVKASGPLWVFSCFPYENANGHLPGLVHGTFDTLPQRFVAQIFVLIYSFFITVSIGGGIMGISFTQGMVCHRSDIQRHIQQQSLPPETLAFVNKMAGNKERSNVAAVEEGIEVLGAETKKHYQFTRGWH</sequence>
<feature type="transmembrane region" description="Helical" evidence="1">
    <location>
        <begin position="92"/>
        <end position="116"/>
    </location>
</feature>
<reference evidence="2 3" key="1">
    <citation type="submission" date="2022-05" db="EMBL/GenBank/DDBJ databases">
        <authorList>
            <consortium name="Genoscope - CEA"/>
            <person name="William W."/>
        </authorList>
    </citation>
    <scope>NUCLEOTIDE SEQUENCE [LARGE SCALE GENOMIC DNA]</scope>
</reference>
<comment type="caution">
    <text evidence="2">The sequence shown here is derived from an EMBL/GenBank/DDBJ whole genome shotgun (WGS) entry which is preliminary data.</text>
</comment>
<protein>
    <submittedName>
        <fullName evidence="2">Uncharacterized protein</fullName>
    </submittedName>
</protein>
<gene>
    <name evidence="2" type="ORF">PLOB_00042231</name>
</gene>
<accession>A0ABN8PEZ6</accession>
<keyword evidence="1" id="KW-0812">Transmembrane</keyword>
<dbReference type="PANTHER" id="PTHR46579:SF1">
    <property type="entry name" value="F5_8 TYPE C DOMAIN-CONTAINING PROTEIN"/>
    <property type="match status" value="1"/>
</dbReference>
<evidence type="ECO:0000313" key="2">
    <source>
        <dbReference type="EMBL" id="CAH3142258.1"/>
    </source>
</evidence>
<dbReference type="PANTHER" id="PTHR46579">
    <property type="entry name" value="F5/8 TYPE C DOMAIN-CONTAINING PROTEIN-RELATED"/>
    <property type="match status" value="1"/>
</dbReference>